<dbReference type="InterPro" id="IPR058939">
    <property type="entry name" value="Mtase_EDM2"/>
</dbReference>
<organism evidence="2 3">
    <name type="scientific">Ricinus communis</name>
    <name type="common">Castor bean</name>
    <dbReference type="NCBI Taxonomy" id="3988"/>
    <lineage>
        <taxon>Eukaryota</taxon>
        <taxon>Viridiplantae</taxon>
        <taxon>Streptophyta</taxon>
        <taxon>Embryophyta</taxon>
        <taxon>Tracheophyta</taxon>
        <taxon>Spermatophyta</taxon>
        <taxon>Magnoliopsida</taxon>
        <taxon>eudicotyledons</taxon>
        <taxon>Gunneridae</taxon>
        <taxon>Pentapetalae</taxon>
        <taxon>rosids</taxon>
        <taxon>fabids</taxon>
        <taxon>Malpighiales</taxon>
        <taxon>Euphorbiaceae</taxon>
        <taxon>Acalyphoideae</taxon>
        <taxon>Acalypheae</taxon>
        <taxon>Ricinus</taxon>
    </lineage>
</organism>
<evidence type="ECO:0000313" key="3">
    <source>
        <dbReference type="Proteomes" id="UP000008311"/>
    </source>
</evidence>
<feature type="domain" description="DM2" evidence="1">
    <location>
        <begin position="79"/>
        <end position="148"/>
    </location>
</feature>
<evidence type="ECO:0000259" key="1">
    <source>
        <dbReference type="Pfam" id="PF26055"/>
    </source>
</evidence>
<dbReference type="Pfam" id="PF26055">
    <property type="entry name" value="Mtase_EDM2"/>
    <property type="match status" value="1"/>
</dbReference>
<dbReference type="InParanoid" id="B9T219"/>
<keyword evidence="3" id="KW-1185">Reference proteome</keyword>
<dbReference type="Proteomes" id="UP000008311">
    <property type="component" value="Unassembled WGS sequence"/>
</dbReference>
<proteinExistence type="predicted"/>
<gene>
    <name evidence="2" type="ORF">RCOM_0549780</name>
</gene>
<dbReference type="STRING" id="3988.B9T219"/>
<dbReference type="PANTHER" id="PTHR46235">
    <property type="entry name" value="PHD FINGER-CONTAINING PROTEIN DDB_G0268158"/>
    <property type="match status" value="1"/>
</dbReference>
<reference evidence="3" key="1">
    <citation type="journal article" date="2010" name="Nat. Biotechnol.">
        <title>Draft genome sequence of the oilseed species Ricinus communis.</title>
        <authorList>
            <person name="Chan A.P."/>
            <person name="Crabtree J."/>
            <person name="Zhao Q."/>
            <person name="Lorenzi H."/>
            <person name="Orvis J."/>
            <person name="Puiu D."/>
            <person name="Melake-Berhan A."/>
            <person name="Jones K.M."/>
            <person name="Redman J."/>
            <person name="Chen G."/>
            <person name="Cahoon E.B."/>
            <person name="Gedil M."/>
            <person name="Stanke M."/>
            <person name="Haas B.J."/>
            <person name="Wortman J.R."/>
            <person name="Fraser-Liggett C.M."/>
            <person name="Ravel J."/>
            <person name="Rabinowicz P.D."/>
        </authorList>
    </citation>
    <scope>NUCLEOTIDE SEQUENCE [LARGE SCALE GENOMIC DNA]</scope>
    <source>
        <strain evidence="3">cv. Hale</strain>
    </source>
</reference>
<accession>B9T219</accession>
<evidence type="ECO:0000313" key="2">
    <source>
        <dbReference type="EMBL" id="EEF30103.1"/>
    </source>
</evidence>
<dbReference type="EMBL" id="EQ974367">
    <property type="protein sequence ID" value="EEF30103.1"/>
    <property type="molecule type" value="Genomic_DNA"/>
</dbReference>
<dbReference type="PANTHER" id="PTHR46235:SF3">
    <property type="entry name" value="PHD FINGER-CONTAINING PROTEIN DDB_G0268158"/>
    <property type="match status" value="1"/>
</dbReference>
<name>B9T219_RICCO</name>
<dbReference type="AlphaFoldDB" id="B9T219"/>
<sequence length="164" mass="18801">MKVELTPALCWNGRCLRSFHPSVADGVESKCVSLGFRNKAEYEVWTTLQFPFFSVKIVSISNISALLVADWDLLPDFLVKRLDEKAPYKLIWEDHMLLSGKGTWQFTGSHLPGSIDVNDKQIEQRNSKPPPLYLWSRLDWIAKHMAIARQCGHMSNQHEVSVME</sequence>
<protein>
    <recommendedName>
        <fullName evidence="1">DM2 domain-containing protein</fullName>
    </recommendedName>
</protein>